<dbReference type="EMBL" id="JAFJYH010000004">
    <property type="protein sequence ID" value="KAG4426267.1"/>
    <property type="molecule type" value="Genomic_DNA"/>
</dbReference>
<dbReference type="AlphaFoldDB" id="A0A8H7WK56"/>
<evidence type="ECO:0008006" key="4">
    <source>
        <dbReference type="Google" id="ProtNLM"/>
    </source>
</evidence>
<dbReference type="PANTHER" id="PTHR28164">
    <property type="entry name" value="PROTEIN STB3"/>
    <property type="match status" value="1"/>
</dbReference>
<name>A0A8H7WK56_9HELO</name>
<dbReference type="GO" id="GO:0043565">
    <property type="term" value="F:sequence-specific DNA binding"/>
    <property type="evidence" value="ECO:0007669"/>
    <property type="project" value="TreeGrafter"/>
</dbReference>
<organism evidence="2 3">
    <name type="scientific">Cadophora malorum</name>
    <dbReference type="NCBI Taxonomy" id="108018"/>
    <lineage>
        <taxon>Eukaryota</taxon>
        <taxon>Fungi</taxon>
        <taxon>Dikarya</taxon>
        <taxon>Ascomycota</taxon>
        <taxon>Pezizomycotina</taxon>
        <taxon>Leotiomycetes</taxon>
        <taxon>Helotiales</taxon>
        <taxon>Ploettnerulaceae</taxon>
        <taxon>Cadophora</taxon>
    </lineage>
</organism>
<dbReference type="OrthoDB" id="5391991at2759"/>
<evidence type="ECO:0000313" key="2">
    <source>
        <dbReference type="EMBL" id="KAG4426267.1"/>
    </source>
</evidence>
<dbReference type="Pfam" id="PF10330">
    <property type="entry name" value="Stb3"/>
    <property type="match status" value="1"/>
</dbReference>
<dbReference type="GO" id="GO:0000432">
    <property type="term" value="P:positive regulation of transcription from RNA polymerase II promoter by glucose"/>
    <property type="evidence" value="ECO:0007669"/>
    <property type="project" value="TreeGrafter"/>
</dbReference>
<proteinExistence type="predicted"/>
<accession>A0A8H7WK56</accession>
<evidence type="ECO:0000256" key="1">
    <source>
        <dbReference type="SAM" id="MobiDB-lite"/>
    </source>
</evidence>
<feature type="region of interest" description="Disordered" evidence="1">
    <location>
        <begin position="1"/>
        <end position="55"/>
    </location>
</feature>
<evidence type="ECO:0000313" key="3">
    <source>
        <dbReference type="Proteomes" id="UP000664132"/>
    </source>
</evidence>
<keyword evidence="3" id="KW-1185">Reference proteome</keyword>
<reference evidence="2" key="1">
    <citation type="submission" date="2021-02" db="EMBL/GenBank/DDBJ databases">
        <title>Genome sequence Cadophora malorum strain M34.</title>
        <authorList>
            <person name="Stefanovic E."/>
            <person name="Vu D."/>
            <person name="Scully C."/>
            <person name="Dijksterhuis J."/>
            <person name="Roader J."/>
            <person name="Houbraken J."/>
        </authorList>
    </citation>
    <scope>NUCLEOTIDE SEQUENCE</scope>
    <source>
        <strain evidence="2">M34</strain>
    </source>
</reference>
<dbReference type="GO" id="GO:0005634">
    <property type="term" value="C:nucleus"/>
    <property type="evidence" value="ECO:0007669"/>
    <property type="project" value="TreeGrafter"/>
</dbReference>
<gene>
    <name evidence="2" type="ORF">IFR04_000733</name>
</gene>
<feature type="region of interest" description="Disordered" evidence="1">
    <location>
        <begin position="186"/>
        <end position="239"/>
    </location>
</feature>
<dbReference type="Proteomes" id="UP000664132">
    <property type="component" value="Unassembled WGS sequence"/>
</dbReference>
<dbReference type="PANTHER" id="PTHR28164:SF1">
    <property type="entry name" value="PROTEIN STB3"/>
    <property type="match status" value="1"/>
</dbReference>
<protein>
    <recommendedName>
        <fullName evidence="4">Sin3 binding protein</fullName>
    </recommendedName>
</protein>
<dbReference type="InterPro" id="IPR018818">
    <property type="entry name" value="Stb3"/>
</dbReference>
<sequence length="373" mass="38935">MASMASSARDIPKALGRDSLTAVEARSVPATKNHPLPTPPNSISPSLPAHGVKPYGTRSTTLQVLEHVDSDIDLQDGQGSEQDNIAGRGRDLGSPGFDTAGTITPSLLAKHHLPEILLNHGPLAIRHIMGFLTTAVPGFSGIPPAKARRLVVGALEGRGSGGEGGGLRGNVKFEKVGWGRWDARLKGHPARSSRGSQHSPPPSEPSSYSSGMPIAKNGGWTADRSRLNAPDSSWAGDSAVFSHDDEMDVTMLENEADKMSLDGDESCSSSEAPPEDDIMGDSDDMTDEEDWAAVGAAALRAASYSASGPGRNFLSSRIYGGSGGGPSLSTMAKSVPVRSFQPASNNIDFAAFGMTSDPQEREAVEALLRLGSV</sequence>
<comment type="caution">
    <text evidence="2">The sequence shown here is derived from an EMBL/GenBank/DDBJ whole genome shotgun (WGS) entry which is preliminary data.</text>
</comment>
<feature type="region of interest" description="Disordered" evidence="1">
    <location>
        <begin position="259"/>
        <end position="280"/>
    </location>
</feature>